<evidence type="ECO:0000313" key="8">
    <source>
        <dbReference type="Proteomes" id="UP001070238"/>
    </source>
</evidence>
<feature type="domain" description="Amidase" evidence="4">
    <location>
        <begin position="23"/>
        <end position="214"/>
    </location>
</feature>
<protein>
    <recommendedName>
        <fullName evidence="3">amidase</fullName>
        <ecNumber evidence="3">3.5.1.4</ecNumber>
    </recommendedName>
</protein>
<sequence>MVNGSAVPLVDRLHTASTDLARTVERHLSDITGVSSSVNGFAAVDPDIALQRAQFLDAVPVDRRGRLHGLVLPVKDLMPVSGLPCSYGSVTRTEIPVDTDPWAAQLLREGVVIPGKTQTSEMGMTAYCEPVGMPAVANPLWPGRTPGGSSGGAAAAVALGLVDVAHASDGGGSIRVPAASTGTVGVKPPHDSTGGSPTTQGFITRSVADAAFVFGVRPVHRRLRVGVLVEPLHGDGSVSPEMVSTVFSVADRLSDLGHRVREVSRPYGERPFAAFADVLASRSIHIPGPASDIIEWLRERGAALPEARRAEAVADFDAVPGTILSAWDIDVLLTPTLAHDPPEIGHFSRLEPPEDFAEQTRWTPWATLFNMTGGAAVNVPVAVAGRPPVGVHLGSVRATFGELLGVASQVHP</sequence>
<dbReference type="Proteomes" id="UP000650005">
    <property type="component" value="Unassembled WGS sequence"/>
</dbReference>
<evidence type="ECO:0000313" key="7">
    <source>
        <dbReference type="Proteomes" id="UP000650005"/>
    </source>
</evidence>
<dbReference type="InterPro" id="IPR023631">
    <property type="entry name" value="Amidase_dom"/>
</dbReference>
<dbReference type="InterPro" id="IPR000120">
    <property type="entry name" value="Amidase"/>
</dbReference>
<comment type="similarity">
    <text evidence="2">Belongs to the amidase family.</text>
</comment>
<dbReference type="InterPro" id="IPR020556">
    <property type="entry name" value="Amidase_CS"/>
</dbReference>
<dbReference type="PANTHER" id="PTHR11895">
    <property type="entry name" value="TRANSAMIDASE"/>
    <property type="match status" value="1"/>
</dbReference>
<dbReference type="EC" id="3.5.1.4" evidence="3"/>
<dbReference type="PROSITE" id="PS00571">
    <property type="entry name" value="AMIDASES"/>
    <property type="match status" value="1"/>
</dbReference>
<keyword evidence="7" id="KW-1185">Reference proteome</keyword>
<dbReference type="SUPFAM" id="SSF75304">
    <property type="entry name" value="Amidase signature (AS) enzymes"/>
    <property type="match status" value="1"/>
</dbReference>
<organism evidence="6 8">
    <name type="scientific">Corynebacterium antarcticum</name>
    <dbReference type="NCBI Taxonomy" id="2800405"/>
    <lineage>
        <taxon>Bacteria</taxon>
        <taxon>Bacillati</taxon>
        <taxon>Actinomycetota</taxon>
        <taxon>Actinomycetes</taxon>
        <taxon>Mycobacteriales</taxon>
        <taxon>Corynebacteriaceae</taxon>
        <taxon>Corynebacterium</taxon>
    </lineage>
</organism>
<comment type="catalytic activity">
    <reaction evidence="1">
        <text>a monocarboxylic acid amide + H2O = a monocarboxylate + NH4(+)</text>
        <dbReference type="Rhea" id="RHEA:12020"/>
        <dbReference type="ChEBI" id="CHEBI:15377"/>
        <dbReference type="ChEBI" id="CHEBI:28938"/>
        <dbReference type="ChEBI" id="CHEBI:35757"/>
        <dbReference type="ChEBI" id="CHEBI:83628"/>
        <dbReference type="EC" id="3.5.1.4"/>
    </reaction>
</comment>
<proteinExistence type="inferred from homology"/>
<feature type="domain" description="Amidase" evidence="4">
    <location>
        <begin position="218"/>
        <end position="393"/>
    </location>
</feature>
<evidence type="ECO:0000256" key="3">
    <source>
        <dbReference type="ARBA" id="ARBA00012922"/>
    </source>
</evidence>
<name>A0A9Q4CD57_9CORY</name>
<dbReference type="Pfam" id="PF01425">
    <property type="entry name" value="Amidase"/>
    <property type="match status" value="2"/>
</dbReference>
<dbReference type="AlphaFoldDB" id="A0A9Q4CD57"/>
<dbReference type="Proteomes" id="UP001070238">
    <property type="component" value="Unassembled WGS sequence"/>
</dbReference>
<dbReference type="EMBL" id="JAPMKX010000004">
    <property type="protein sequence ID" value="MCX7538709.1"/>
    <property type="molecule type" value="Genomic_DNA"/>
</dbReference>
<comment type="caution">
    <text evidence="6">The sequence shown here is derived from an EMBL/GenBank/DDBJ whole genome shotgun (WGS) entry which is preliminary data.</text>
</comment>
<dbReference type="RefSeq" id="WP_200256215.1">
    <property type="nucleotide sequence ID" value="NZ_JAENIP020000004.1"/>
</dbReference>
<accession>A0A9Q4CD57</accession>
<evidence type="ECO:0000313" key="5">
    <source>
        <dbReference type="EMBL" id="MBK1843221.1"/>
    </source>
</evidence>
<evidence type="ECO:0000313" key="6">
    <source>
        <dbReference type="EMBL" id="MCX7538709.1"/>
    </source>
</evidence>
<evidence type="ECO:0000256" key="2">
    <source>
        <dbReference type="ARBA" id="ARBA00009199"/>
    </source>
</evidence>
<gene>
    <name evidence="5" type="ORF">JIM95_01340</name>
    <name evidence="6" type="ORF">OS123_09205</name>
</gene>
<reference evidence="6" key="2">
    <citation type="submission" date="2022-11" db="EMBL/GenBank/DDBJ databases">
        <title>Corynebacterium sp. isolated from Penguins.</title>
        <authorList>
            <person name="Sedlar K."/>
            <person name="Svec P."/>
        </authorList>
    </citation>
    <scope>NUCLEOTIDE SEQUENCE</scope>
    <source>
        <strain evidence="6">P5875</strain>
    </source>
</reference>
<dbReference type="InterPro" id="IPR036928">
    <property type="entry name" value="AS_sf"/>
</dbReference>
<evidence type="ECO:0000259" key="4">
    <source>
        <dbReference type="Pfam" id="PF01425"/>
    </source>
</evidence>
<dbReference type="EMBL" id="JAENIP010000007">
    <property type="protein sequence ID" value="MBK1843221.1"/>
    <property type="molecule type" value="Genomic_DNA"/>
</dbReference>
<dbReference type="GO" id="GO:0004040">
    <property type="term" value="F:amidase activity"/>
    <property type="evidence" value="ECO:0007669"/>
    <property type="project" value="UniProtKB-EC"/>
</dbReference>
<reference evidence="5" key="1">
    <citation type="submission" date="2021-01" db="EMBL/GenBank/DDBJ databases">
        <title>Characterization of Corynebacterium spp. from penguins.</title>
        <authorList>
            <person name="Svec P."/>
        </authorList>
    </citation>
    <scope>NUCLEOTIDE SEQUENCE</scope>
    <source>
        <strain evidence="5">CCM 8835</strain>
    </source>
</reference>
<dbReference type="PANTHER" id="PTHR11895:SF7">
    <property type="entry name" value="GLUTAMYL-TRNA(GLN) AMIDOTRANSFERASE SUBUNIT A, MITOCHONDRIAL"/>
    <property type="match status" value="1"/>
</dbReference>
<evidence type="ECO:0000256" key="1">
    <source>
        <dbReference type="ARBA" id="ARBA00001311"/>
    </source>
</evidence>
<dbReference type="Gene3D" id="3.90.1300.10">
    <property type="entry name" value="Amidase signature (AS) domain"/>
    <property type="match status" value="1"/>
</dbReference>